<sequence>MMILPSPSHQNPSLILGFLIFANFRRPAIVYDLHLVQGSFLLFLSSRSQVGSGCSVLRIHCTLYTASITLSHPLLLYYPKIRGFRVPSCCGLGGFCNYPMCSLMKDSMINGFRLLNNSAPVPANYRGNYGYLLTKTALWRLFPSSKSGKKNDDNSGCILLEVTGSYECMCTGYGLVRWLLPSLLAILLFKLSQLYLIIIKIMNTLLCSTQYSSSDRLLSITHSLGLKIVRFIFFMKIISWNVQGAKKAQALEEVKILKCTG</sequence>
<gene>
    <name evidence="1" type="ORF">Cgig2_008470</name>
</gene>
<dbReference type="EMBL" id="JAKOGI010000709">
    <property type="protein sequence ID" value="KAJ8431196.1"/>
    <property type="molecule type" value="Genomic_DNA"/>
</dbReference>
<accession>A0A9Q1JUJ2</accession>
<dbReference type="AlphaFoldDB" id="A0A9Q1JUJ2"/>
<comment type="caution">
    <text evidence="1">The sequence shown here is derived from an EMBL/GenBank/DDBJ whole genome shotgun (WGS) entry which is preliminary data.</text>
</comment>
<evidence type="ECO:0000313" key="1">
    <source>
        <dbReference type="EMBL" id="KAJ8431196.1"/>
    </source>
</evidence>
<protein>
    <submittedName>
        <fullName evidence="1">Uncharacterized protein</fullName>
    </submittedName>
</protein>
<evidence type="ECO:0000313" key="2">
    <source>
        <dbReference type="Proteomes" id="UP001153076"/>
    </source>
</evidence>
<organism evidence="1 2">
    <name type="scientific">Carnegiea gigantea</name>
    <dbReference type="NCBI Taxonomy" id="171969"/>
    <lineage>
        <taxon>Eukaryota</taxon>
        <taxon>Viridiplantae</taxon>
        <taxon>Streptophyta</taxon>
        <taxon>Embryophyta</taxon>
        <taxon>Tracheophyta</taxon>
        <taxon>Spermatophyta</taxon>
        <taxon>Magnoliopsida</taxon>
        <taxon>eudicotyledons</taxon>
        <taxon>Gunneridae</taxon>
        <taxon>Pentapetalae</taxon>
        <taxon>Caryophyllales</taxon>
        <taxon>Cactineae</taxon>
        <taxon>Cactaceae</taxon>
        <taxon>Cactoideae</taxon>
        <taxon>Echinocereeae</taxon>
        <taxon>Carnegiea</taxon>
    </lineage>
</organism>
<name>A0A9Q1JUJ2_9CARY</name>
<keyword evidence="2" id="KW-1185">Reference proteome</keyword>
<proteinExistence type="predicted"/>
<dbReference type="Proteomes" id="UP001153076">
    <property type="component" value="Unassembled WGS sequence"/>
</dbReference>
<reference evidence="1" key="1">
    <citation type="submission" date="2022-04" db="EMBL/GenBank/DDBJ databases">
        <title>Carnegiea gigantea Genome sequencing and assembly v2.</title>
        <authorList>
            <person name="Copetti D."/>
            <person name="Sanderson M.J."/>
            <person name="Burquez A."/>
            <person name="Wojciechowski M.F."/>
        </authorList>
    </citation>
    <scope>NUCLEOTIDE SEQUENCE</scope>
    <source>
        <strain evidence="1">SGP5-SGP5p</strain>
        <tissue evidence="1">Aerial part</tissue>
    </source>
</reference>